<dbReference type="Pfam" id="PF11902">
    <property type="entry name" value="DUF3422"/>
    <property type="match status" value="1"/>
</dbReference>
<keyword evidence="1" id="KW-0812">Transmembrane</keyword>
<proteinExistence type="predicted"/>
<feature type="transmembrane region" description="Helical" evidence="1">
    <location>
        <begin position="396"/>
        <end position="415"/>
    </location>
</feature>
<accession>A0A031JY15</accession>
<evidence type="ECO:0000313" key="3">
    <source>
        <dbReference type="Proteomes" id="UP000024329"/>
    </source>
</evidence>
<dbReference type="InterPro" id="IPR021830">
    <property type="entry name" value="DUF3422"/>
</dbReference>
<evidence type="ECO:0000313" key="2">
    <source>
        <dbReference type="EMBL" id="EZP81693.1"/>
    </source>
</evidence>
<protein>
    <submittedName>
        <fullName evidence="2">Membrane-anchored protein</fullName>
    </submittedName>
</protein>
<gene>
    <name evidence="2" type="ORF">BV97_02350</name>
</gene>
<dbReference type="RefSeq" id="WP_008831061.1">
    <property type="nucleotide sequence ID" value="NZ_JFYZ01000011.1"/>
</dbReference>
<evidence type="ECO:0000256" key="1">
    <source>
        <dbReference type="SAM" id="Phobius"/>
    </source>
</evidence>
<comment type="caution">
    <text evidence="2">The sequence shown here is derived from an EMBL/GenBank/DDBJ whole genome shotgun (WGS) entry which is preliminary data.</text>
</comment>
<reference evidence="2 3" key="1">
    <citation type="submission" date="2014-03" db="EMBL/GenBank/DDBJ databases">
        <title>Whole genome sequence of Novosphingobium resinovorum KF1.</title>
        <authorList>
            <person name="Gan H.M."/>
            <person name="Gan H.Y."/>
            <person name="Chew T.H."/>
            <person name="Savka M.A."/>
        </authorList>
    </citation>
    <scope>NUCLEOTIDE SEQUENCE [LARGE SCALE GENOMIC DNA]</scope>
    <source>
        <strain evidence="2 3">KF1</strain>
    </source>
</reference>
<organism evidence="2 3">
    <name type="scientific">Novosphingobium resinovorum</name>
    <dbReference type="NCBI Taxonomy" id="158500"/>
    <lineage>
        <taxon>Bacteria</taxon>
        <taxon>Pseudomonadati</taxon>
        <taxon>Pseudomonadota</taxon>
        <taxon>Alphaproteobacteria</taxon>
        <taxon>Sphingomonadales</taxon>
        <taxon>Sphingomonadaceae</taxon>
        <taxon>Novosphingobium</taxon>
    </lineage>
</organism>
<keyword evidence="1" id="KW-1133">Transmembrane helix</keyword>
<dbReference type="EMBL" id="JFYZ01000011">
    <property type="protein sequence ID" value="EZP81693.1"/>
    <property type="molecule type" value="Genomic_DNA"/>
</dbReference>
<dbReference type="PATRIC" id="fig|158500.4.peg.2394"/>
<dbReference type="AlphaFoldDB" id="A0A031JY15"/>
<keyword evidence="1" id="KW-0472">Membrane</keyword>
<dbReference type="Proteomes" id="UP000024329">
    <property type="component" value="Unassembled WGS sequence"/>
</dbReference>
<sequence>MLNEHKLRRMVVSEMHLRRWPLVRAPASIVQFVRVLDAADREEELAAMRALPSAGPIEPCSRPRHLSGTLAPGLAFTWERHSEASTTTLFVTGGAAIRPALSDALAWAGSLPGKVIRASRVQLVEDEAAALALLPELGFAADDLVTCYIGDAPGERQARIWSDFRLREDGFGVILAAACGMAPIGGGGALSRTVQRLQELGNYRNLALLGLPVAREGWRALDRIEAMLGETNRAVARPEVTDDDLLEDVTRLSMELVAQASASDFRMSATAAYATIVEERLAELNIAAIPGQVSLADFTQRRFLPAVRTCAAHRRRAEQLSQRTSQALALLRVRIETRIENQNGLLLASMERSASRQLRLQQLVEGLSVVAVSYYALGLIAKVLEGVEELGLRIHAHVGTALLAPLVLAGVWLAIHRMKRRILGPEEGK</sequence>
<name>A0A031JY15_9SPHN</name>
<dbReference type="eggNOG" id="COG4949">
    <property type="taxonomic scope" value="Bacteria"/>
</dbReference>